<accession>A0A938Y3C8</accession>
<dbReference type="AlphaFoldDB" id="A0A938Y3C8"/>
<keyword evidence="2" id="KW-1185">Reference proteome</keyword>
<evidence type="ECO:0000313" key="1">
    <source>
        <dbReference type="EMBL" id="MBM9461116.1"/>
    </source>
</evidence>
<dbReference type="Proteomes" id="UP000663791">
    <property type="component" value="Unassembled WGS sequence"/>
</dbReference>
<evidence type="ECO:0000313" key="2">
    <source>
        <dbReference type="Proteomes" id="UP000663791"/>
    </source>
</evidence>
<proteinExistence type="predicted"/>
<organism evidence="1 2">
    <name type="scientific">Nocardioides faecalis</name>
    <dbReference type="NCBI Taxonomy" id="2803858"/>
    <lineage>
        <taxon>Bacteria</taxon>
        <taxon>Bacillati</taxon>
        <taxon>Actinomycetota</taxon>
        <taxon>Actinomycetes</taxon>
        <taxon>Propionibacteriales</taxon>
        <taxon>Nocardioidaceae</taxon>
        <taxon>Nocardioides</taxon>
    </lineage>
</organism>
<dbReference type="EMBL" id="JAERTX010000014">
    <property type="protein sequence ID" value="MBM9461116.1"/>
    <property type="molecule type" value="Genomic_DNA"/>
</dbReference>
<dbReference type="RefSeq" id="WP_205292440.1">
    <property type="nucleotide sequence ID" value="NZ_CP074406.1"/>
</dbReference>
<comment type="caution">
    <text evidence="1">The sequence shown here is derived from an EMBL/GenBank/DDBJ whole genome shotgun (WGS) entry which is preliminary data.</text>
</comment>
<gene>
    <name evidence="1" type="ORF">JK386_14535</name>
</gene>
<name>A0A938Y3C8_9ACTN</name>
<reference evidence="1" key="1">
    <citation type="submission" date="2021-01" db="EMBL/GenBank/DDBJ databases">
        <title>Novel species in genus Nocardioides.</title>
        <authorList>
            <person name="Zhang G."/>
        </authorList>
    </citation>
    <scope>NUCLEOTIDE SEQUENCE</scope>
    <source>
        <strain evidence="1">Zg-536</strain>
    </source>
</reference>
<sequence>MRAHRSARGVVRTTPVRAVLLALAAVLLTVPVLTAPALTTPAGADSYVKIFPSRAVVKSALGGTGRWVPYRAGDVRALGATPAACRSDLQLLDFRFAKVRNYYGHEKGMPHSVSTRAEIAVVGYASRAKARAAVARLRTYAERCPRVREWTCEDCDGVATTVRTSVRTRRVGTESTAWRFREVGNFKSKGYAVVARRGTTLVRVTVSRIRDPFAAKTGWTYPKLIDEREVVRLARKALAQAAPLR</sequence>
<protein>
    <submittedName>
        <fullName evidence="1">Uncharacterized protein</fullName>
    </submittedName>
</protein>